<dbReference type="AlphaFoldDB" id="A0AAV0GNU2"/>
<dbReference type="Proteomes" id="UP001154282">
    <property type="component" value="Unassembled WGS sequence"/>
</dbReference>
<accession>A0AAV0GNU2</accession>
<proteinExistence type="predicted"/>
<sequence length="151" mass="16612">MDSPTSTATSSAAVNSSKTLRSSVINLLRGCGLSGVRIDKEVLRKKLVMPEYLRQAVVRVGAGSRELGPIVVMGCVLLAPFFGGTVLCESEANGHVDAFLNLELIYRLWRISIPVGDNTDHPLINPFGQTARIWNQWLSIRSWSWLGEVIF</sequence>
<evidence type="ECO:0000313" key="1">
    <source>
        <dbReference type="EMBL" id="CAI0374347.1"/>
    </source>
</evidence>
<dbReference type="InterPro" id="IPR029058">
    <property type="entry name" value="AB_hydrolase_fold"/>
</dbReference>
<dbReference type="EMBL" id="CAMGYJ010000002">
    <property type="protein sequence ID" value="CAI0374347.1"/>
    <property type="molecule type" value="Genomic_DNA"/>
</dbReference>
<keyword evidence="2" id="KW-1185">Reference proteome</keyword>
<comment type="caution">
    <text evidence="1">The sequence shown here is derived from an EMBL/GenBank/DDBJ whole genome shotgun (WGS) entry which is preliminary data.</text>
</comment>
<evidence type="ECO:0000313" key="2">
    <source>
        <dbReference type="Proteomes" id="UP001154282"/>
    </source>
</evidence>
<organism evidence="1 2">
    <name type="scientific">Linum tenue</name>
    <dbReference type="NCBI Taxonomy" id="586396"/>
    <lineage>
        <taxon>Eukaryota</taxon>
        <taxon>Viridiplantae</taxon>
        <taxon>Streptophyta</taxon>
        <taxon>Embryophyta</taxon>
        <taxon>Tracheophyta</taxon>
        <taxon>Spermatophyta</taxon>
        <taxon>Magnoliopsida</taxon>
        <taxon>eudicotyledons</taxon>
        <taxon>Gunneridae</taxon>
        <taxon>Pentapetalae</taxon>
        <taxon>rosids</taxon>
        <taxon>fabids</taxon>
        <taxon>Malpighiales</taxon>
        <taxon>Linaceae</taxon>
        <taxon>Linum</taxon>
    </lineage>
</organism>
<protein>
    <submittedName>
        <fullName evidence="1">Uncharacterized protein</fullName>
    </submittedName>
</protein>
<name>A0AAV0GNU2_9ROSI</name>
<reference evidence="1" key="1">
    <citation type="submission" date="2022-08" db="EMBL/GenBank/DDBJ databases">
        <authorList>
            <person name="Gutierrez-Valencia J."/>
        </authorList>
    </citation>
    <scope>NUCLEOTIDE SEQUENCE</scope>
</reference>
<dbReference type="Gene3D" id="3.40.50.1820">
    <property type="entry name" value="alpha/beta hydrolase"/>
    <property type="match status" value="1"/>
</dbReference>
<gene>
    <name evidence="1" type="ORF">LITE_LOCUS158</name>
</gene>